<protein>
    <recommendedName>
        <fullName evidence="7">ABC-2 type transporter transmembrane domain-containing protein</fullName>
    </recommendedName>
</protein>
<dbReference type="Pfam" id="PF01061">
    <property type="entry name" value="ABC2_membrane"/>
    <property type="match status" value="1"/>
</dbReference>
<evidence type="ECO:0000256" key="5">
    <source>
        <dbReference type="ARBA" id="ARBA00023136"/>
    </source>
</evidence>
<sequence length="91" mass="10356">MFTAIFTFPQERVMLAKERSVGMYRLSAYLLARMTSDLPLDLILPLVFLVITYLMAVLKPTFTAFSLTLLTVFLSVFASQLNQNNQTPITF</sequence>
<evidence type="ECO:0000313" key="10">
    <source>
        <dbReference type="Proteomes" id="UP001396334"/>
    </source>
</evidence>
<accession>A0ABR1ZRF5</accession>
<keyword evidence="5 6" id="KW-0472">Membrane</keyword>
<reference evidence="9 10" key="1">
    <citation type="journal article" date="2024" name="G3 (Bethesda)">
        <title>Genome assembly of Hibiscus sabdariffa L. provides insights into metabolisms of medicinal natural products.</title>
        <authorList>
            <person name="Kim T."/>
        </authorList>
    </citation>
    <scope>NUCLEOTIDE SEQUENCE [LARGE SCALE GENOMIC DNA]</scope>
    <source>
        <strain evidence="9">TK-2024</strain>
        <tissue evidence="9">Old leaves</tissue>
    </source>
</reference>
<dbReference type="EMBL" id="JBBPBN010000676">
    <property type="protein sequence ID" value="KAK8483278.1"/>
    <property type="molecule type" value="Genomic_DNA"/>
</dbReference>
<dbReference type="InterPro" id="IPR050352">
    <property type="entry name" value="ABCG_transporters"/>
</dbReference>
<evidence type="ECO:0000256" key="3">
    <source>
        <dbReference type="ARBA" id="ARBA00022692"/>
    </source>
</evidence>
<gene>
    <name evidence="8" type="ORF">V6N11_069341</name>
    <name evidence="9" type="ORF">V6N11_069344</name>
</gene>
<keyword evidence="2" id="KW-0813">Transport</keyword>
<dbReference type="PANTHER" id="PTHR48041:SF66">
    <property type="entry name" value="ABC TRANSPORTER G FAMILY MEMBER 22-LIKE ISOFORM X1"/>
    <property type="match status" value="1"/>
</dbReference>
<comment type="subcellular location">
    <subcellularLocation>
        <location evidence="1">Membrane</location>
        <topology evidence="1">Multi-pass membrane protein</topology>
    </subcellularLocation>
</comment>
<comment type="caution">
    <text evidence="9">The sequence shown here is derived from an EMBL/GenBank/DDBJ whole genome shotgun (WGS) entry which is preliminary data.</text>
</comment>
<dbReference type="PANTHER" id="PTHR48041">
    <property type="entry name" value="ABC TRANSPORTER G FAMILY MEMBER 28"/>
    <property type="match status" value="1"/>
</dbReference>
<feature type="transmembrane region" description="Helical" evidence="6">
    <location>
        <begin position="38"/>
        <end position="56"/>
    </location>
</feature>
<dbReference type="Proteomes" id="UP001396334">
    <property type="component" value="Unassembled WGS sequence"/>
</dbReference>
<evidence type="ECO:0000259" key="7">
    <source>
        <dbReference type="Pfam" id="PF01061"/>
    </source>
</evidence>
<organism evidence="9 10">
    <name type="scientific">Hibiscus sabdariffa</name>
    <name type="common">roselle</name>
    <dbReference type="NCBI Taxonomy" id="183260"/>
    <lineage>
        <taxon>Eukaryota</taxon>
        <taxon>Viridiplantae</taxon>
        <taxon>Streptophyta</taxon>
        <taxon>Embryophyta</taxon>
        <taxon>Tracheophyta</taxon>
        <taxon>Spermatophyta</taxon>
        <taxon>Magnoliopsida</taxon>
        <taxon>eudicotyledons</taxon>
        <taxon>Gunneridae</taxon>
        <taxon>Pentapetalae</taxon>
        <taxon>rosids</taxon>
        <taxon>malvids</taxon>
        <taxon>Malvales</taxon>
        <taxon>Malvaceae</taxon>
        <taxon>Malvoideae</taxon>
        <taxon>Hibiscus</taxon>
    </lineage>
</organism>
<dbReference type="InterPro" id="IPR013525">
    <property type="entry name" value="ABC2_TM"/>
</dbReference>
<evidence type="ECO:0000256" key="2">
    <source>
        <dbReference type="ARBA" id="ARBA00022448"/>
    </source>
</evidence>
<name>A0ABR1ZRF5_9ROSI</name>
<dbReference type="EMBL" id="JBBPBN010000676">
    <property type="protein sequence ID" value="KAK8483275.1"/>
    <property type="molecule type" value="Genomic_DNA"/>
</dbReference>
<feature type="domain" description="ABC-2 type transporter transmembrane" evidence="7">
    <location>
        <begin position="2"/>
        <end position="80"/>
    </location>
</feature>
<keyword evidence="3 6" id="KW-0812">Transmembrane</keyword>
<feature type="transmembrane region" description="Helical" evidence="6">
    <location>
        <begin position="62"/>
        <end position="81"/>
    </location>
</feature>
<evidence type="ECO:0000256" key="4">
    <source>
        <dbReference type="ARBA" id="ARBA00022989"/>
    </source>
</evidence>
<evidence type="ECO:0000256" key="6">
    <source>
        <dbReference type="SAM" id="Phobius"/>
    </source>
</evidence>
<evidence type="ECO:0000313" key="8">
    <source>
        <dbReference type="EMBL" id="KAK8483275.1"/>
    </source>
</evidence>
<proteinExistence type="predicted"/>
<evidence type="ECO:0000313" key="9">
    <source>
        <dbReference type="EMBL" id="KAK8483278.1"/>
    </source>
</evidence>
<keyword evidence="4 6" id="KW-1133">Transmembrane helix</keyword>
<evidence type="ECO:0000256" key="1">
    <source>
        <dbReference type="ARBA" id="ARBA00004141"/>
    </source>
</evidence>
<keyword evidence="10" id="KW-1185">Reference proteome</keyword>